<evidence type="ECO:0000256" key="14">
    <source>
        <dbReference type="RuleBase" id="RU364088"/>
    </source>
</evidence>
<evidence type="ECO:0000259" key="16">
    <source>
        <dbReference type="PROSITE" id="PS50885"/>
    </source>
</evidence>
<dbReference type="GO" id="GO:0000155">
    <property type="term" value="F:phosphorelay sensor kinase activity"/>
    <property type="evidence" value="ECO:0007669"/>
    <property type="project" value="InterPro"/>
</dbReference>
<dbReference type="Proteomes" id="UP001160882">
    <property type="component" value="Unassembled WGS sequence"/>
</dbReference>
<dbReference type="PRINTS" id="PR00344">
    <property type="entry name" value="BCTRLSENSOR"/>
</dbReference>
<dbReference type="AlphaFoldDB" id="A0AA42S0C7"/>
<evidence type="ECO:0000256" key="10">
    <source>
        <dbReference type="ARBA" id="ARBA00022840"/>
    </source>
</evidence>
<dbReference type="InterPro" id="IPR036097">
    <property type="entry name" value="HisK_dim/P_sf"/>
</dbReference>
<dbReference type="PROSITE" id="PS51257">
    <property type="entry name" value="PROKAR_LIPOPROTEIN"/>
    <property type="match status" value="1"/>
</dbReference>
<dbReference type="Pfam" id="PF00672">
    <property type="entry name" value="HAMP"/>
    <property type="match status" value="1"/>
</dbReference>
<comment type="function">
    <text evidence="14">Member of a two-component regulatory system.</text>
</comment>
<evidence type="ECO:0000256" key="1">
    <source>
        <dbReference type="ARBA" id="ARBA00000085"/>
    </source>
</evidence>
<evidence type="ECO:0000256" key="12">
    <source>
        <dbReference type="ARBA" id="ARBA00023012"/>
    </source>
</evidence>
<dbReference type="PANTHER" id="PTHR45436:SF3">
    <property type="entry name" value="SENSOR HISTIDINE KINASE HPRS"/>
    <property type="match status" value="1"/>
</dbReference>
<keyword evidence="13 14" id="KW-0472">Membrane</keyword>
<feature type="transmembrane region" description="Helical" evidence="14">
    <location>
        <begin position="162"/>
        <end position="186"/>
    </location>
</feature>
<keyword evidence="4 14" id="KW-0997">Cell inner membrane</keyword>
<dbReference type="Gene3D" id="3.30.565.10">
    <property type="entry name" value="Histidine kinase-like ATPase, C-terminal domain"/>
    <property type="match status" value="1"/>
</dbReference>
<evidence type="ECO:0000256" key="5">
    <source>
        <dbReference type="ARBA" id="ARBA00022553"/>
    </source>
</evidence>
<feature type="domain" description="HAMP" evidence="16">
    <location>
        <begin position="187"/>
        <end position="240"/>
    </location>
</feature>
<dbReference type="PANTHER" id="PTHR45436">
    <property type="entry name" value="SENSOR HISTIDINE KINASE YKOH"/>
    <property type="match status" value="1"/>
</dbReference>
<organism evidence="17 18">
    <name type="scientific">Pseudomonas mosselii</name>
    <dbReference type="NCBI Taxonomy" id="78327"/>
    <lineage>
        <taxon>Bacteria</taxon>
        <taxon>Pseudomonadati</taxon>
        <taxon>Pseudomonadota</taxon>
        <taxon>Gammaproteobacteria</taxon>
        <taxon>Pseudomonadales</taxon>
        <taxon>Pseudomonadaceae</taxon>
        <taxon>Pseudomonas</taxon>
    </lineage>
</organism>
<dbReference type="Gene3D" id="6.10.340.10">
    <property type="match status" value="1"/>
</dbReference>
<keyword evidence="5" id="KW-0597">Phosphoprotein</keyword>
<dbReference type="InterPro" id="IPR003661">
    <property type="entry name" value="HisK_dim/P_dom"/>
</dbReference>
<keyword evidence="6 14" id="KW-0808">Transferase</keyword>
<dbReference type="SMART" id="SM00304">
    <property type="entry name" value="HAMP"/>
    <property type="match status" value="1"/>
</dbReference>
<dbReference type="GO" id="GO:0005524">
    <property type="term" value="F:ATP binding"/>
    <property type="evidence" value="ECO:0007669"/>
    <property type="project" value="UniProtKB-KW"/>
</dbReference>
<dbReference type="CDD" id="cd00082">
    <property type="entry name" value="HisKA"/>
    <property type="match status" value="1"/>
</dbReference>
<dbReference type="EC" id="2.7.13.3" evidence="14"/>
<accession>A0AA42S0C7</accession>
<dbReference type="InterPro" id="IPR050428">
    <property type="entry name" value="TCS_sensor_his_kinase"/>
</dbReference>
<gene>
    <name evidence="17" type="ORF">N5I14_17140</name>
</gene>
<dbReference type="Pfam" id="PF00512">
    <property type="entry name" value="HisKA"/>
    <property type="match status" value="1"/>
</dbReference>
<evidence type="ECO:0000256" key="4">
    <source>
        <dbReference type="ARBA" id="ARBA00022519"/>
    </source>
</evidence>
<evidence type="ECO:0000256" key="3">
    <source>
        <dbReference type="ARBA" id="ARBA00022475"/>
    </source>
</evidence>
<dbReference type="InterPro" id="IPR006290">
    <property type="entry name" value="CztS_silS_copS"/>
</dbReference>
<dbReference type="PROSITE" id="PS50109">
    <property type="entry name" value="HIS_KIN"/>
    <property type="match status" value="1"/>
</dbReference>
<dbReference type="InterPro" id="IPR003660">
    <property type="entry name" value="HAMP_dom"/>
</dbReference>
<comment type="subcellular location">
    <subcellularLocation>
        <location evidence="2 14">Cell inner membrane</location>
    </subcellularLocation>
</comment>
<dbReference type="EMBL" id="JAOCGG010000038">
    <property type="protein sequence ID" value="MDH1631971.1"/>
    <property type="molecule type" value="Genomic_DNA"/>
</dbReference>
<keyword evidence="8 14" id="KW-0547">Nucleotide-binding</keyword>
<dbReference type="SMART" id="SM00387">
    <property type="entry name" value="HATPase_c"/>
    <property type="match status" value="1"/>
</dbReference>
<dbReference type="InterPro" id="IPR036890">
    <property type="entry name" value="HATPase_C_sf"/>
</dbReference>
<dbReference type="GO" id="GO:0005886">
    <property type="term" value="C:plasma membrane"/>
    <property type="evidence" value="ECO:0007669"/>
    <property type="project" value="UniProtKB-SubCell"/>
</dbReference>
<sequence length="465" mass="51291">MKRPSLSLRLGLTVTLLGAALVLLLACLAVFALDHELDSRARKDLARKMQQVEHNLRVDLRSDDLGARAHPLLDLVMGHDNLSLSVLAVNGRHPALLSLGPALQSQHLLDLEADNRLAFHTWRDDDGNQILTASRLMRLRDDTPVKVLMSLNRSDDNSLLQAYLHSTLLALPLLLVLIGIAAWKLVQRGLRPLRHFRRIAGQVSTQDLEHRLPDEGLPSELADLARAINVMLDRLDQGVRQLSQFSDDLAHELRTPIGNLMGKAQVTLAREREGDKYREALEDSVEELTRLSRIINDMLFLAQASQPQTQVALVPVALADEIARVSELFAFSAELKGISLHLQGWGTALVDKLMFQRALSNLLSNAIRHGSEGKPVAVGIERHDNGIAVWVENQGAGIGLAQQPHLFERFYRAGAGRSRLEGGTGLGLAIVKSIMQLHGGRVEVQSRAEGPTRFTLVFKGIQSQD</sequence>
<dbReference type="SUPFAM" id="SSF47384">
    <property type="entry name" value="Homodimeric domain of signal transducing histidine kinase"/>
    <property type="match status" value="1"/>
</dbReference>
<dbReference type="InterPro" id="IPR003594">
    <property type="entry name" value="HATPase_dom"/>
</dbReference>
<keyword evidence="7 14" id="KW-0812">Transmembrane</keyword>
<dbReference type="CDD" id="cd06225">
    <property type="entry name" value="HAMP"/>
    <property type="match status" value="1"/>
</dbReference>
<feature type="domain" description="Histidine kinase" evidence="15">
    <location>
        <begin position="248"/>
        <end position="462"/>
    </location>
</feature>
<evidence type="ECO:0000256" key="11">
    <source>
        <dbReference type="ARBA" id="ARBA00022989"/>
    </source>
</evidence>
<dbReference type="InterPro" id="IPR005467">
    <property type="entry name" value="His_kinase_dom"/>
</dbReference>
<evidence type="ECO:0000313" key="17">
    <source>
        <dbReference type="EMBL" id="MDH1631971.1"/>
    </source>
</evidence>
<name>A0AA42S0C7_9PSED</name>
<evidence type="ECO:0000256" key="6">
    <source>
        <dbReference type="ARBA" id="ARBA00022679"/>
    </source>
</evidence>
<evidence type="ECO:0000256" key="9">
    <source>
        <dbReference type="ARBA" id="ARBA00022777"/>
    </source>
</evidence>
<dbReference type="NCBIfam" id="TIGR01386">
    <property type="entry name" value="cztS_silS_copS"/>
    <property type="match status" value="1"/>
</dbReference>
<dbReference type="SUPFAM" id="SSF158472">
    <property type="entry name" value="HAMP domain-like"/>
    <property type="match status" value="1"/>
</dbReference>
<dbReference type="Gene3D" id="1.10.287.130">
    <property type="match status" value="1"/>
</dbReference>
<keyword evidence="11 14" id="KW-1133">Transmembrane helix</keyword>
<evidence type="ECO:0000256" key="8">
    <source>
        <dbReference type="ARBA" id="ARBA00022741"/>
    </source>
</evidence>
<keyword evidence="9 14" id="KW-0418">Kinase</keyword>
<dbReference type="SUPFAM" id="SSF55874">
    <property type="entry name" value="ATPase domain of HSP90 chaperone/DNA topoisomerase II/histidine kinase"/>
    <property type="match status" value="1"/>
</dbReference>
<comment type="catalytic activity">
    <reaction evidence="1 14">
        <text>ATP + protein L-histidine = ADP + protein N-phospho-L-histidine.</text>
        <dbReference type="EC" id="2.7.13.3"/>
    </reaction>
</comment>
<evidence type="ECO:0000256" key="13">
    <source>
        <dbReference type="ARBA" id="ARBA00023136"/>
    </source>
</evidence>
<dbReference type="PROSITE" id="PS50885">
    <property type="entry name" value="HAMP"/>
    <property type="match status" value="1"/>
</dbReference>
<dbReference type="CDD" id="cd00075">
    <property type="entry name" value="HATPase"/>
    <property type="match status" value="1"/>
</dbReference>
<dbReference type="InterPro" id="IPR004358">
    <property type="entry name" value="Sig_transdc_His_kin-like_C"/>
</dbReference>
<dbReference type="RefSeq" id="WP_280082732.1">
    <property type="nucleotide sequence ID" value="NZ_JAOCGG010000038.1"/>
</dbReference>
<evidence type="ECO:0000256" key="2">
    <source>
        <dbReference type="ARBA" id="ARBA00004533"/>
    </source>
</evidence>
<dbReference type="SMART" id="SM00388">
    <property type="entry name" value="HisKA"/>
    <property type="match status" value="1"/>
</dbReference>
<comment type="caution">
    <text evidence="17">The sequence shown here is derived from an EMBL/GenBank/DDBJ whole genome shotgun (WGS) entry which is preliminary data.</text>
</comment>
<reference evidence="17" key="1">
    <citation type="submission" date="2022-09" db="EMBL/GenBank/DDBJ databases">
        <title>Intensive care unit water sources are persistently colonized with multi-drug resistant bacteria and are the site of extensive horizontal gene transfer of antibiotic resistance genes.</title>
        <authorList>
            <person name="Diorio-Toth L."/>
        </authorList>
    </citation>
    <scope>NUCLEOTIDE SEQUENCE</scope>
    <source>
        <strain evidence="17">GD03782</strain>
    </source>
</reference>
<dbReference type="Pfam" id="PF02518">
    <property type="entry name" value="HATPase_c"/>
    <property type="match status" value="1"/>
</dbReference>
<keyword evidence="12 14" id="KW-0902">Two-component regulatory system</keyword>
<evidence type="ECO:0000259" key="15">
    <source>
        <dbReference type="PROSITE" id="PS50109"/>
    </source>
</evidence>
<keyword evidence="3 14" id="KW-1003">Cell membrane</keyword>
<proteinExistence type="predicted"/>
<protein>
    <recommendedName>
        <fullName evidence="14">Sensor protein</fullName>
        <ecNumber evidence="14">2.7.13.3</ecNumber>
    </recommendedName>
</protein>
<keyword evidence="10 14" id="KW-0067">ATP-binding</keyword>
<evidence type="ECO:0000256" key="7">
    <source>
        <dbReference type="ARBA" id="ARBA00022692"/>
    </source>
</evidence>
<evidence type="ECO:0000313" key="18">
    <source>
        <dbReference type="Proteomes" id="UP001160882"/>
    </source>
</evidence>